<dbReference type="InterPro" id="IPR015797">
    <property type="entry name" value="NUDIX_hydrolase-like_dom_sf"/>
</dbReference>
<dbReference type="Pfam" id="PF00293">
    <property type="entry name" value="NUDIX"/>
    <property type="match status" value="1"/>
</dbReference>
<accession>A0A2H0UIB3</accession>
<proteinExistence type="predicted"/>
<organism evidence="3 4">
    <name type="scientific">Candidatus Kaiserbacteria bacterium CG10_big_fil_rev_8_21_14_0_10_44_10</name>
    <dbReference type="NCBI Taxonomy" id="1974606"/>
    <lineage>
        <taxon>Bacteria</taxon>
        <taxon>Candidatus Kaiseribacteriota</taxon>
    </lineage>
</organism>
<feature type="domain" description="Nudix hydrolase" evidence="2">
    <location>
        <begin position="25"/>
        <end position="165"/>
    </location>
</feature>
<dbReference type="AlphaFoldDB" id="A0A2H0UIB3"/>
<dbReference type="Proteomes" id="UP000229612">
    <property type="component" value="Unassembled WGS sequence"/>
</dbReference>
<dbReference type="InterPro" id="IPR000086">
    <property type="entry name" value="NUDIX_hydrolase_dom"/>
</dbReference>
<dbReference type="CDD" id="cd02883">
    <property type="entry name" value="NUDIX_Hydrolase"/>
    <property type="match status" value="1"/>
</dbReference>
<reference evidence="4" key="1">
    <citation type="submission" date="2017-09" db="EMBL/GenBank/DDBJ databases">
        <title>Depth-based differentiation of microbial function through sediment-hosted aquifers and enrichment of novel symbionts in the deep terrestrial subsurface.</title>
        <authorList>
            <person name="Probst A.J."/>
            <person name="Ladd B."/>
            <person name="Jarett J.K."/>
            <person name="Geller-Mcgrath D.E."/>
            <person name="Sieber C.M.K."/>
            <person name="Emerson J.B."/>
            <person name="Anantharaman K."/>
            <person name="Thomas B.C."/>
            <person name="Malmstrom R."/>
            <person name="Stieglmeier M."/>
            <person name="Klingl A."/>
            <person name="Woyke T."/>
            <person name="Ryan C.M."/>
            <person name="Banfield J.F."/>
        </authorList>
    </citation>
    <scope>NUCLEOTIDE SEQUENCE [LARGE SCALE GENOMIC DNA]</scope>
</reference>
<name>A0A2H0UIB3_9BACT</name>
<dbReference type="Gene3D" id="3.90.79.10">
    <property type="entry name" value="Nucleoside Triphosphate Pyrophosphohydrolase"/>
    <property type="match status" value="1"/>
</dbReference>
<dbReference type="EMBL" id="PFBG01000006">
    <property type="protein sequence ID" value="PIR86132.1"/>
    <property type="molecule type" value="Genomic_DNA"/>
</dbReference>
<sequence>MDCSSFVNFNFIDSRITSERMMFPERRQVASILVLNPVGKAICLAMSEKAEQDGRLNLSPLQGGIEKNESLYSAVIREVREEVGVGVSGKVLYIGSAVRTLGPDHKRRNQFKEYHHHWVVTFADSHTLSPQPPLQSADWYYFDTLVSICHSMSEAKRQMFQGALASVYGISGDRQLVRREAINDARQTMA</sequence>
<dbReference type="GO" id="GO:0016787">
    <property type="term" value="F:hydrolase activity"/>
    <property type="evidence" value="ECO:0007669"/>
    <property type="project" value="UniProtKB-KW"/>
</dbReference>
<evidence type="ECO:0000313" key="3">
    <source>
        <dbReference type="EMBL" id="PIR86132.1"/>
    </source>
</evidence>
<gene>
    <name evidence="3" type="ORF">COU14_00525</name>
</gene>
<comment type="caution">
    <text evidence="3">The sequence shown here is derived from an EMBL/GenBank/DDBJ whole genome shotgun (WGS) entry which is preliminary data.</text>
</comment>
<dbReference type="PROSITE" id="PS00893">
    <property type="entry name" value="NUDIX_BOX"/>
    <property type="match status" value="1"/>
</dbReference>
<dbReference type="InterPro" id="IPR020084">
    <property type="entry name" value="NUDIX_hydrolase_CS"/>
</dbReference>
<evidence type="ECO:0000259" key="2">
    <source>
        <dbReference type="PROSITE" id="PS51462"/>
    </source>
</evidence>
<dbReference type="PROSITE" id="PS51462">
    <property type="entry name" value="NUDIX"/>
    <property type="match status" value="1"/>
</dbReference>
<evidence type="ECO:0000256" key="1">
    <source>
        <dbReference type="ARBA" id="ARBA00022801"/>
    </source>
</evidence>
<evidence type="ECO:0000313" key="4">
    <source>
        <dbReference type="Proteomes" id="UP000229612"/>
    </source>
</evidence>
<keyword evidence="1" id="KW-0378">Hydrolase</keyword>
<protein>
    <recommendedName>
        <fullName evidence="2">Nudix hydrolase domain-containing protein</fullName>
    </recommendedName>
</protein>
<dbReference type="SUPFAM" id="SSF55811">
    <property type="entry name" value="Nudix"/>
    <property type="match status" value="1"/>
</dbReference>